<feature type="region of interest" description="Disordered" evidence="5">
    <location>
        <begin position="295"/>
        <end position="315"/>
    </location>
</feature>
<dbReference type="GeneID" id="64572207"/>
<dbReference type="GO" id="GO:0000981">
    <property type="term" value="F:DNA-binding transcription factor activity, RNA polymerase II-specific"/>
    <property type="evidence" value="ECO:0007669"/>
    <property type="project" value="InterPro"/>
</dbReference>
<keyword evidence="4" id="KW-0539">Nucleus</keyword>
<reference evidence="7" key="2">
    <citation type="journal article" name="BMC Genomics">
        <title>New genome assemblies reveal patterns of domestication and adaptation across Brettanomyces (Dekkera) species.</title>
        <authorList>
            <person name="Roach M.J."/>
            <person name="Borneman A.R."/>
        </authorList>
    </citation>
    <scope>NUCLEOTIDE SEQUENCE</scope>
    <source>
        <strain evidence="7">UCD 2041</strain>
    </source>
</reference>
<comment type="subcellular location">
    <subcellularLocation>
        <location evidence="1">Nucleus</location>
    </subcellularLocation>
</comment>
<proteinExistence type="predicted"/>
<dbReference type="OrthoDB" id="189997at2759"/>
<dbReference type="SUPFAM" id="SSF57701">
    <property type="entry name" value="Zn2/Cys6 DNA-binding domain"/>
    <property type="match status" value="1"/>
</dbReference>
<dbReference type="SMART" id="SM00906">
    <property type="entry name" value="Fungal_trans"/>
    <property type="match status" value="1"/>
</dbReference>
<dbReference type="GO" id="GO:0008270">
    <property type="term" value="F:zinc ion binding"/>
    <property type="evidence" value="ECO:0007669"/>
    <property type="project" value="InterPro"/>
</dbReference>
<dbReference type="PANTHER" id="PTHR46910">
    <property type="entry name" value="TRANSCRIPTION FACTOR PDR1"/>
    <property type="match status" value="1"/>
</dbReference>
<dbReference type="EMBL" id="CP063136">
    <property type="protein sequence ID" value="QOU20572.1"/>
    <property type="molecule type" value="Genomic_DNA"/>
</dbReference>
<dbReference type="CDD" id="cd00067">
    <property type="entry name" value="GAL4"/>
    <property type="match status" value="1"/>
</dbReference>
<name>A0A871RBY2_DEKBR</name>
<dbReference type="PROSITE" id="PS00463">
    <property type="entry name" value="ZN2_CY6_FUNGAL_1"/>
    <property type="match status" value="1"/>
</dbReference>
<evidence type="ECO:0000313" key="8">
    <source>
        <dbReference type="Proteomes" id="UP000663131"/>
    </source>
</evidence>
<dbReference type="InterPro" id="IPR001138">
    <property type="entry name" value="Zn2Cys6_DnaBD"/>
</dbReference>
<dbReference type="RefSeq" id="XP_041137065.1">
    <property type="nucleotide sequence ID" value="XM_041278851.1"/>
</dbReference>
<evidence type="ECO:0000313" key="7">
    <source>
        <dbReference type="EMBL" id="QOU20572.1"/>
    </source>
</evidence>
<dbReference type="SMART" id="SM00066">
    <property type="entry name" value="GAL4"/>
    <property type="match status" value="1"/>
</dbReference>
<feature type="compositionally biased region" description="Low complexity" evidence="5">
    <location>
        <begin position="75"/>
        <end position="92"/>
    </location>
</feature>
<dbReference type="GO" id="GO:0003677">
    <property type="term" value="F:DNA binding"/>
    <property type="evidence" value="ECO:0007669"/>
    <property type="project" value="UniProtKB-KW"/>
</dbReference>
<dbReference type="Pfam" id="PF04082">
    <property type="entry name" value="Fungal_trans"/>
    <property type="match status" value="1"/>
</dbReference>
<dbReference type="Pfam" id="PF00172">
    <property type="entry name" value="Zn_clus"/>
    <property type="match status" value="1"/>
</dbReference>
<gene>
    <name evidence="7" type="ORF">BRETT_000282</name>
</gene>
<evidence type="ECO:0000256" key="1">
    <source>
        <dbReference type="ARBA" id="ARBA00004123"/>
    </source>
</evidence>
<evidence type="ECO:0000256" key="4">
    <source>
        <dbReference type="ARBA" id="ARBA00023242"/>
    </source>
</evidence>
<dbReference type="PROSITE" id="PS50048">
    <property type="entry name" value="ZN2_CY6_FUNGAL_2"/>
    <property type="match status" value="1"/>
</dbReference>
<dbReference type="KEGG" id="bbrx:BRETT_000282"/>
<sequence length="900" mass="96179">MSDKPHNQYACTRCRRLKKKCSKEFPKCANCRKQNKVCEYVERKNKRKRPQPGNGPSKNGSILNGSGFSGTEPPENNNAQIHTQNNNNENNHLGSGGANLAAMPVIAGNVLPPISGLPQRSDNFLRAFQAPLPLQPQASQSPLGALTTAAPGQPARATSIFSAPGALSTMGPPSIISAPGAGSVIGATNGPPHPGSIAGSAASTTLLPPLGIYSMRQQQSALRGTQKAPAPALNNINSAGDGTLPRIPPVLPLPPALSSSLPQISPMGRGTASFDSSTTFSSSVMQNANNASLVSSSISSQTPDGKEVGASASSGGGAGANANIGAHAQAAPVSSMVNTDEACEKSASAALTASAESSAHPALNAPATSGAPLAHAAAAQNSPEARIFASRFTSSQTAPGVRRFKKPRLGSPDVSGFISSMKTHKPISPQTNFSASFRPLGSASRSEDSCNTEIVRSMIGLETAHMIEPSSEPTRTVMAAALDAYFAHTQREYPFLEEKVVRRRAHSLHFAGEPSGPALAAAPTAELLLVLALGCRVLESAGTASKVQRYPEFFIRRAQKTLEGPGIALTGVEAVRILALYCAYLVYGTQIAHCWMAVGALGRLVLSANLHRRPGANVRVLFAAYSLDRMVSLTLGRPVCIGDDDVDASLPLRRREESQADIEISKRIIEMYRVEGLIMQNIHAARAVESFGTAEDRRAIYDALRKEVEAWYGRCRGYRAQLAKSALSGMQGGMPGAARTPMHNPTAWFNAEYYNLLIALYKPCRLCAHPAPEIMDLLGRCALQALSFSYSIYTSTWFPCSWVIFYRFLSANRVLLYCLCHRCIDLLQVRTNLPLAREMLDYFASTWPYASQLATVLAKVACCLDDVAQIRQLAVKYQRILTDNSVNLWVEDVGYLDCRS</sequence>
<evidence type="ECO:0000256" key="3">
    <source>
        <dbReference type="ARBA" id="ARBA00023125"/>
    </source>
</evidence>
<feature type="domain" description="Zn(2)-C6 fungal-type" evidence="6">
    <location>
        <begin position="10"/>
        <end position="40"/>
    </location>
</feature>
<dbReference type="InterPro" id="IPR036864">
    <property type="entry name" value="Zn2-C6_fun-type_DNA-bd_sf"/>
</dbReference>
<dbReference type="InterPro" id="IPR050987">
    <property type="entry name" value="AtrR-like"/>
</dbReference>
<feature type="region of interest" description="Disordered" evidence="5">
    <location>
        <begin position="422"/>
        <end position="444"/>
    </location>
</feature>
<reference evidence="7" key="1">
    <citation type="submission" date="2020-10" db="EMBL/GenBank/DDBJ databases">
        <authorList>
            <person name="Palmer J.M."/>
        </authorList>
    </citation>
    <scope>NUCLEOTIDE SEQUENCE</scope>
    <source>
        <strain evidence="7">UCD 2041</strain>
    </source>
</reference>
<keyword evidence="3" id="KW-0238">DNA-binding</keyword>
<dbReference type="GO" id="GO:0006351">
    <property type="term" value="P:DNA-templated transcription"/>
    <property type="evidence" value="ECO:0007669"/>
    <property type="project" value="InterPro"/>
</dbReference>
<keyword evidence="2" id="KW-0479">Metal-binding</keyword>
<evidence type="ECO:0000259" key="6">
    <source>
        <dbReference type="PROSITE" id="PS50048"/>
    </source>
</evidence>
<dbReference type="GO" id="GO:0005634">
    <property type="term" value="C:nucleus"/>
    <property type="evidence" value="ECO:0007669"/>
    <property type="project" value="UniProtKB-SubCell"/>
</dbReference>
<dbReference type="AlphaFoldDB" id="A0A871RBY2"/>
<evidence type="ECO:0000256" key="2">
    <source>
        <dbReference type="ARBA" id="ARBA00022723"/>
    </source>
</evidence>
<feature type="compositionally biased region" description="Polar residues" evidence="5">
    <location>
        <begin position="54"/>
        <end position="66"/>
    </location>
</feature>
<dbReference type="InterPro" id="IPR007219">
    <property type="entry name" value="XnlR_reg_dom"/>
</dbReference>
<organism evidence="7 8">
    <name type="scientific">Dekkera bruxellensis</name>
    <name type="common">Brettanomyces custersii</name>
    <dbReference type="NCBI Taxonomy" id="5007"/>
    <lineage>
        <taxon>Eukaryota</taxon>
        <taxon>Fungi</taxon>
        <taxon>Dikarya</taxon>
        <taxon>Ascomycota</taxon>
        <taxon>Saccharomycotina</taxon>
        <taxon>Pichiomycetes</taxon>
        <taxon>Pichiales</taxon>
        <taxon>Pichiaceae</taxon>
        <taxon>Brettanomyces</taxon>
    </lineage>
</organism>
<accession>A0A871RBY2</accession>
<dbReference type="PANTHER" id="PTHR46910:SF3">
    <property type="entry name" value="HALOTOLERANCE PROTEIN 9-RELATED"/>
    <property type="match status" value="1"/>
</dbReference>
<dbReference type="Gene3D" id="4.10.240.10">
    <property type="entry name" value="Zn(2)-C6 fungal-type DNA-binding domain"/>
    <property type="match status" value="1"/>
</dbReference>
<feature type="region of interest" description="Disordered" evidence="5">
    <location>
        <begin position="39"/>
        <end position="96"/>
    </location>
</feature>
<protein>
    <recommendedName>
        <fullName evidence="6">Zn(2)-C6 fungal-type domain-containing protein</fullName>
    </recommendedName>
</protein>
<feature type="region of interest" description="Disordered" evidence="5">
    <location>
        <begin position="218"/>
        <end position="251"/>
    </location>
</feature>
<dbReference type="CDD" id="cd12148">
    <property type="entry name" value="fungal_TF_MHR"/>
    <property type="match status" value="1"/>
</dbReference>
<dbReference type="Proteomes" id="UP000663131">
    <property type="component" value="Chromosome 8"/>
</dbReference>
<evidence type="ECO:0000256" key="5">
    <source>
        <dbReference type="SAM" id="MobiDB-lite"/>
    </source>
</evidence>